<dbReference type="Ensembl" id="ENSSRHT00000080245.1">
    <property type="protein sequence ID" value="ENSSRHP00000078124.1"/>
    <property type="gene ID" value="ENSSRHG00000038758.1"/>
</dbReference>
<dbReference type="AlphaFoldDB" id="A0A673LNM4"/>
<proteinExistence type="predicted"/>
<keyword evidence="1" id="KW-0812">Transmembrane</keyword>
<protein>
    <submittedName>
        <fullName evidence="2">Uncharacterized protein</fullName>
    </submittedName>
</protein>
<accession>A0A673LNM4</accession>
<keyword evidence="1" id="KW-0472">Membrane</keyword>
<reference evidence="2" key="1">
    <citation type="submission" date="2025-08" db="UniProtKB">
        <authorList>
            <consortium name="Ensembl"/>
        </authorList>
    </citation>
    <scope>IDENTIFICATION</scope>
</reference>
<dbReference type="InterPro" id="IPR040958">
    <property type="entry name" value="SNAD1"/>
</dbReference>
<keyword evidence="3" id="KW-1185">Reference proteome</keyword>
<organism evidence="2 3">
    <name type="scientific">Sinocyclocheilus rhinocerous</name>
    <dbReference type="NCBI Taxonomy" id="307959"/>
    <lineage>
        <taxon>Eukaryota</taxon>
        <taxon>Metazoa</taxon>
        <taxon>Chordata</taxon>
        <taxon>Craniata</taxon>
        <taxon>Vertebrata</taxon>
        <taxon>Euteleostomi</taxon>
        <taxon>Actinopterygii</taxon>
        <taxon>Neopterygii</taxon>
        <taxon>Teleostei</taxon>
        <taxon>Ostariophysi</taxon>
        <taxon>Cypriniformes</taxon>
        <taxon>Cyprinidae</taxon>
        <taxon>Cyprininae</taxon>
        <taxon>Sinocyclocheilus</taxon>
    </lineage>
</organism>
<name>A0A673LNM4_9TELE</name>
<evidence type="ECO:0000313" key="2">
    <source>
        <dbReference type="Ensembl" id="ENSSRHP00000078124.1"/>
    </source>
</evidence>
<dbReference type="Proteomes" id="UP000472270">
    <property type="component" value="Unassembled WGS sequence"/>
</dbReference>
<dbReference type="Pfam" id="PF18744">
    <property type="entry name" value="SNAD1"/>
    <property type="match status" value="1"/>
</dbReference>
<keyword evidence="1" id="KW-1133">Transmembrane helix</keyword>
<feature type="transmembrane region" description="Helical" evidence="1">
    <location>
        <begin position="45"/>
        <end position="66"/>
    </location>
</feature>
<reference evidence="2" key="2">
    <citation type="submission" date="2025-09" db="UniProtKB">
        <authorList>
            <consortium name="Ensembl"/>
        </authorList>
    </citation>
    <scope>IDENTIFICATION</scope>
</reference>
<evidence type="ECO:0000313" key="3">
    <source>
        <dbReference type="Proteomes" id="UP000472270"/>
    </source>
</evidence>
<sequence length="298" mass="34078">MLGVFHLQEGKNSSRFAKVKPSYGLLKTRNIVKLFLSVYNLFSDYLFIVLKAFLVPSSVLIVLLYLGIQSTERDVKPGALAKIFKYFVDNVQPKTQKQTDAQYAIAISVLRAQCTDVHADIQNAFSNKDAKHVKDELSKGQKCFLCTDSRNVIAARPNRTTKEHSEHVLLYPLGESPMDKLLEQADQNSCVVFYSYNSPCVKKCIRGEDNILNGLSNWINTRKNGMNAFVFEKIWQKDGKKNLAEEFLKINAVVPLYRCKRTSDGMECWKCVENNNVDTFLIKGWHFKKSFFKHILLS</sequence>
<evidence type="ECO:0000256" key="1">
    <source>
        <dbReference type="SAM" id="Phobius"/>
    </source>
</evidence>